<gene>
    <name evidence="2" type="ORF">SDC9_166439</name>
</gene>
<keyword evidence="1" id="KW-1133">Transmembrane helix</keyword>
<feature type="transmembrane region" description="Helical" evidence="1">
    <location>
        <begin position="12"/>
        <end position="30"/>
    </location>
</feature>
<organism evidence="2">
    <name type="scientific">bioreactor metagenome</name>
    <dbReference type="NCBI Taxonomy" id="1076179"/>
    <lineage>
        <taxon>unclassified sequences</taxon>
        <taxon>metagenomes</taxon>
        <taxon>ecological metagenomes</taxon>
    </lineage>
</organism>
<dbReference type="Pfam" id="PF07155">
    <property type="entry name" value="ECF-ribofla_trS"/>
    <property type="match status" value="1"/>
</dbReference>
<dbReference type="EMBL" id="VSSQ01066552">
    <property type="protein sequence ID" value="MPN19073.1"/>
    <property type="molecule type" value="Genomic_DNA"/>
</dbReference>
<feature type="transmembrane region" description="Helical" evidence="1">
    <location>
        <begin position="127"/>
        <end position="153"/>
    </location>
</feature>
<protein>
    <recommendedName>
        <fullName evidence="3">Thiamine transporter HmpT</fullName>
    </recommendedName>
</protein>
<sequence length="168" mass="16805">MIFSTKKLSLGAMAAVLIFAVTWTIKLPVPGTAGGYVNFGDVAIYVLSLVLGGPLAALAAAVGSALADVCAGAAVYVPATFIIKGVMGLVCGLLARSRRFGAYCAACVLGGAIMALGYALYEVALFGGAYALAALPFNLLQWGGSAAAAILLYPAAKRAADVAGLTRA</sequence>
<feature type="transmembrane region" description="Helical" evidence="1">
    <location>
        <begin position="102"/>
        <end position="121"/>
    </location>
</feature>
<evidence type="ECO:0000256" key="1">
    <source>
        <dbReference type="SAM" id="Phobius"/>
    </source>
</evidence>
<comment type="caution">
    <text evidence="2">The sequence shown here is derived from an EMBL/GenBank/DDBJ whole genome shotgun (WGS) entry which is preliminary data.</text>
</comment>
<dbReference type="InterPro" id="IPR009825">
    <property type="entry name" value="ECF_substrate-spec-like"/>
</dbReference>
<feature type="transmembrane region" description="Helical" evidence="1">
    <location>
        <begin position="42"/>
        <end position="67"/>
    </location>
</feature>
<dbReference type="Gene3D" id="1.10.1760.20">
    <property type="match status" value="1"/>
</dbReference>
<evidence type="ECO:0008006" key="3">
    <source>
        <dbReference type="Google" id="ProtNLM"/>
    </source>
</evidence>
<dbReference type="GO" id="GO:0016020">
    <property type="term" value="C:membrane"/>
    <property type="evidence" value="ECO:0007669"/>
    <property type="project" value="InterPro"/>
</dbReference>
<accession>A0A645G4X0</accession>
<evidence type="ECO:0000313" key="2">
    <source>
        <dbReference type="EMBL" id="MPN19073.1"/>
    </source>
</evidence>
<name>A0A645G4X0_9ZZZZ</name>
<dbReference type="AlphaFoldDB" id="A0A645G4X0"/>
<proteinExistence type="predicted"/>
<feature type="transmembrane region" description="Helical" evidence="1">
    <location>
        <begin position="73"/>
        <end position="95"/>
    </location>
</feature>
<keyword evidence="1" id="KW-0472">Membrane</keyword>
<keyword evidence="1" id="KW-0812">Transmembrane</keyword>
<reference evidence="2" key="1">
    <citation type="submission" date="2019-08" db="EMBL/GenBank/DDBJ databases">
        <authorList>
            <person name="Kucharzyk K."/>
            <person name="Murdoch R.W."/>
            <person name="Higgins S."/>
            <person name="Loffler F."/>
        </authorList>
    </citation>
    <scope>NUCLEOTIDE SEQUENCE</scope>
</reference>